<dbReference type="GO" id="GO:0016020">
    <property type="term" value="C:membrane"/>
    <property type="evidence" value="ECO:0007669"/>
    <property type="project" value="UniProtKB-SubCell"/>
</dbReference>
<feature type="transmembrane region" description="Helical" evidence="7">
    <location>
        <begin position="245"/>
        <end position="264"/>
    </location>
</feature>
<dbReference type="InterPro" id="IPR052337">
    <property type="entry name" value="SAT4-like"/>
</dbReference>
<feature type="transmembrane region" description="Helical" evidence="7">
    <location>
        <begin position="175"/>
        <end position="193"/>
    </location>
</feature>
<evidence type="ECO:0000256" key="4">
    <source>
        <dbReference type="ARBA" id="ARBA00023136"/>
    </source>
</evidence>
<feature type="domain" description="Rhodopsin" evidence="8">
    <location>
        <begin position="29"/>
        <end position="268"/>
    </location>
</feature>
<name>A0A8E2E637_9PEZI</name>
<evidence type="ECO:0000313" key="10">
    <source>
        <dbReference type="Proteomes" id="UP000250266"/>
    </source>
</evidence>
<dbReference type="OrthoDB" id="5413793at2759"/>
<feature type="transmembrane region" description="Helical" evidence="7">
    <location>
        <begin position="124"/>
        <end position="145"/>
    </location>
</feature>
<dbReference type="AlphaFoldDB" id="A0A8E2E637"/>
<gene>
    <name evidence="9" type="ORF">K432DRAFT_102835</name>
</gene>
<evidence type="ECO:0000256" key="1">
    <source>
        <dbReference type="ARBA" id="ARBA00004141"/>
    </source>
</evidence>
<keyword evidence="10" id="KW-1185">Reference proteome</keyword>
<comment type="subcellular location">
    <subcellularLocation>
        <location evidence="1">Membrane</location>
        <topology evidence="1">Multi-pass membrane protein</topology>
    </subcellularLocation>
</comment>
<sequence length="385" mass="42724">MEAFPGQQHYLKSVPIALTVVATVLVIARTVTVWRHRGWLGMEEAMVVCSNITLVIFCVILNETARYGFGLHTKDIPSHGGQVHVALEYYYLSQIAYKTNITFNKLAFLLLYLRVFSIPSFRKICQVTLLVIGLASTAFIIATVFQCTPIRKAWHKTDPKVHGHCVNNTWFRWTWASYNLFTDVWVFLLPIPVISKLQMSLSKKLGLIILFTLGLFVCLTTGIRMKALVQSTHATDVPWDSCPTNLWSFIETAVGLICACLISLRKAVAICFPRLLSTKDSKSGKYVYDYSGSRRVPGTGSQKLSEYGLDNLDSSRNENGKVLGQSITTVGLGKGGGTLRRTESEDYILQGIQGITVQRDVSIKSEEAAGEEGKSSTNSAKNQHS</sequence>
<evidence type="ECO:0000313" key="9">
    <source>
        <dbReference type="EMBL" id="OCK78052.1"/>
    </source>
</evidence>
<dbReference type="PANTHER" id="PTHR33048:SF47">
    <property type="entry name" value="INTEGRAL MEMBRANE PROTEIN-RELATED"/>
    <property type="match status" value="1"/>
</dbReference>
<feature type="region of interest" description="Disordered" evidence="6">
    <location>
        <begin position="363"/>
        <end position="385"/>
    </location>
</feature>
<proteinExistence type="inferred from homology"/>
<keyword evidence="2 7" id="KW-0812">Transmembrane</keyword>
<feature type="compositionally biased region" description="Basic and acidic residues" evidence="6">
    <location>
        <begin position="363"/>
        <end position="374"/>
    </location>
</feature>
<dbReference type="EMBL" id="KV745084">
    <property type="protein sequence ID" value="OCK78052.1"/>
    <property type="molecule type" value="Genomic_DNA"/>
</dbReference>
<dbReference type="PANTHER" id="PTHR33048">
    <property type="entry name" value="PTH11-LIKE INTEGRAL MEMBRANE PROTEIN (AFU_ORTHOLOGUE AFUA_5G11245)"/>
    <property type="match status" value="1"/>
</dbReference>
<keyword evidence="4 7" id="KW-0472">Membrane</keyword>
<feature type="transmembrane region" description="Helical" evidence="7">
    <location>
        <begin position="14"/>
        <end position="34"/>
    </location>
</feature>
<dbReference type="Proteomes" id="UP000250266">
    <property type="component" value="Unassembled WGS sequence"/>
</dbReference>
<feature type="transmembrane region" description="Helical" evidence="7">
    <location>
        <begin position="205"/>
        <end position="225"/>
    </location>
</feature>
<comment type="similarity">
    <text evidence="5">Belongs to the SAT4 family.</text>
</comment>
<feature type="transmembrane region" description="Helical" evidence="7">
    <location>
        <begin position="46"/>
        <end position="69"/>
    </location>
</feature>
<accession>A0A8E2E637</accession>
<dbReference type="InterPro" id="IPR049326">
    <property type="entry name" value="Rhodopsin_dom_fungi"/>
</dbReference>
<evidence type="ECO:0000256" key="2">
    <source>
        <dbReference type="ARBA" id="ARBA00022692"/>
    </source>
</evidence>
<evidence type="ECO:0000259" key="8">
    <source>
        <dbReference type="Pfam" id="PF20684"/>
    </source>
</evidence>
<organism evidence="9 10">
    <name type="scientific">Lepidopterella palustris CBS 459.81</name>
    <dbReference type="NCBI Taxonomy" id="1314670"/>
    <lineage>
        <taxon>Eukaryota</taxon>
        <taxon>Fungi</taxon>
        <taxon>Dikarya</taxon>
        <taxon>Ascomycota</taxon>
        <taxon>Pezizomycotina</taxon>
        <taxon>Dothideomycetes</taxon>
        <taxon>Pleosporomycetidae</taxon>
        <taxon>Mytilinidiales</taxon>
        <taxon>Argynnaceae</taxon>
        <taxon>Lepidopterella</taxon>
    </lineage>
</organism>
<keyword evidence="3 7" id="KW-1133">Transmembrane helix</keyword>
<feature type="transmembrane region" description="Helical" evidence="7">
    <location>
        <begin position="89"/>
        <end position="112"/>
    </location>
</feature>
<dbReference type="Pfam" id="PF20684">
    <property type="entry name" value="Fung_rhodopsin"/>
    <property type="match status" value="1"/>
</dbReference>
<reference evidence="9 10" key="1">
    <citation type="journal article" date="2016" name="Nat. Commun.">
        <title>Ectomycorrhizal ecology is imprinted in the genome of the dominant symbiotic fungus Cenococcum geophilum.</title>
        <authorList>
            <consortium name="DOE Joint Genome Institute"/>
            <person name="Peter M."/>
            <person name="Kohler A."/>
            <person name="Ohm R.A."/>
            <person name="Kuo A."/>
            <person name="Krutzmann J."/>
            <person name="Morin E."/>
            <person name="Arend M."/>
            <person name="Barry K.W."/>
            <person name="Binder M."/>
            <person name="Choi C."/>
            <person name="Clum A."/>
            <person name="Copeland A."/>
            <person name="Grisel N."/>
            <person name="Haridas S."/>
            <person name="Kipfer T."/>
            <person name="LaButti K."/>
            <person name="Lindquist E."/>
            <person name="Lipzen A."/>
            <person name="Maire R."/>
            <person name="Meier B."/>
            <person name="Mihaltcheva S."/>
            <person name="Molinier V."/>
            <person name="Murat C."/>
            <person name="Poggeler S."/>
            <person name="Quandt C.A."/>
            <person name="Sperisen C."/>
            <person name="Tritt A."/>
            <person name="Tisserant E."/>
            <person name="Crous P.W."/>
            <person name="Henrissat B."/>
            <person name="Nehls U."/>
            <person name="Egli S."/>
            <person name="Spatafora J.W."/>
            <person name="Grigoriev I.V."/>
            <person name="Martin F.M."/>
        </authorList>
    </citation>
    <scope>NUCLEOTIDE SEQUENCE [LARGE SCALE GENOMIC DNA]</scope>
    <source>
        <strain evidence="9 10">CBS 459.81</strain>
    </source>
</reference>
<evidence type="ECO:0000256" key="3">
    <source>
        <dbReference type="ARBA" id="ARBA00022989"/>
    </source>
</evidence>
<evidence type="ECO:0000256" key="6">
    <source>
        <dbReference type="SAM" id="MobiDB-lite"/>
    </source>
</evidence>
<evidence type="ECO:0000256" key="7">
    <source>
        <dbReference type="SAM" id="Phobius"/>
    </source>
</evidence>
<evidence type="ECO:0000256" key="5">
    <source>
        <dbReference type="ARBA" id="ARBA00038359"/>
    </source>
</evidence>
<protein>
    <recommendedName>
        <fullName evidence="8">Rhodopsin domain-containing protein</fullName>
    </recommendedName>
</protein>